<feature type="domain" description="Anti-sigma K factor RskA C-terminal" evidence="3">
    <location>
        <begin position="125"/>
        <end position="257"/>
    </location>
</feature>
<evidence type="ECO:0000313" key="5">
    <source>
        <dbReference type="Proteomes" id="UP000326464"/>
    </source>
</evidence>
<evidence type="ECO:0000256" key="2">
    <source>
        <dbReference type="SAM" id="Phobius"/>
    </source>
</evidence>
<comment type="caution">
    <text evidence="4">The sequence shown here is derived from an EMBL/GenBank/DDBJ whole genome shotgun (WGS) entry which is preliminary data.</text>
</comment>
<dbReference type="EMBL" id="VJXX01000001">
    <property type="protein sequence ID" value="MPY10344.1"/>
    <property type="molecule type" value="Genomic_DNA"/>
</dbReference>
<feature type="compositionally biased region" description="Low complexity" evidence="1">
    <location>
        <begin position="104"/>
        <end position="113"/>
    </location>
</feature>
<dbReference type="RefSeq" id="WP_152813141.1">
    <property type="nucleotide sequence ID" value="NZ_VJXX01000001.1"/>
</dbReference>
<feature type="transmembrane region" description="Helical" evidence="2">
    <location>
        <begin position="119"/>
        <end position="137"/>
    </location>
</feature>
<dbReference type="AlphaFoldDB" id="A0A7X1TN35"/>
<feature type="region of interest" description="Disordered" evidence="1">
    <location>
        <begin position="243"/>
        <end position="267"/>
    </location>
</feature>
<evidence type="ECO:0000313" key="4">
    <source>
        <dbReference type="EMBL" id="MPY10344.1"/>
    </source>
</evidence>
<dbReference type="GO" id="GO:0005886">
    <property type="term" value="C:plasma membrane"/>
    <property type="evidence" value="ECO:0007669"/>
    <property type="project" value="InterPro"/>
</dbReference>
<dbReference type="Pfam" id="PF10099">
    <property type="entry name" value="RskA_C"/>
    <property type="match status" value="1"/>
</dbReference>
<accession>A0A7X1TN35</accession>
<evidence type="ECO:0000259" key="3">
    <source>
        <dbReference type="Pfam" id="PF10099"/>
    </source>
</evidence>
<reference evidence="5" key="1">
    <citation type="submission" date="2019-07" db="EMBL/GenBank/DDBJ databases">
        <title>Arthrobacter KR32 sp. nov., isolated from mountain cheese made of cows milk.</title>
        <authorList>
            <person name="Flegler A."/>
        </authorList>
    </citation>
    <scope>NUCLEOTIDE SEQUENCE [LARGE SCALE GENOMIC DNA]</scope>
    <source>
        <strain evidence="5">KR32</strain>
    </source>
</reference>
<gene>
    <name evidence="4" type="ORF">FNH21_06345</name>
</gene>
<evidence type="ECO:0000256" key="1">
    <source>
        <dbReference type="SAM" id="MobiDB-lite"/>
    </source>
</evidence>
<protein>
    <recommendedName>
        <fullName evidence="3">Anti-sigma K factor RskA C-terminal domain-containing protein</fullName>
    </recommendedName>
</protein>
<keyword evidence="2" id="KW-0472">Membrane</keyword>
<feature type="region of interest" description="Disordered" evidence="1">
    <location>
        <begin position="141"/>
        <end position="166"/>
    </location>
</feature>
<keyword evidence="2" id="KW-0812">Transmembrane</keyword>
<organism evidence="4 5">
    <name type="scientific">Arthrobacter bussei</name>
    <dbReference type="NCBI Taxonomy" id="2594179"/>
    <lineage>
        <taxon>Bacteria</taxon>
        <taxon>Bacillati</taxon>
        <taxon>Actinomycetota</taxon>
        <taxon>Actinomycetes</taxon>
        <taxon>Micrococcales</taxon>
        <taxon>Micrococcaceae</taxon>
        <taxon>Arthrobacter</taxon>
    </lineage>
</organism>
<proteinExistence type="predicted"/>
<keyword evidence="5" id="KW-1185">Reference proteome</keyword>
<dbReference type="InterPro" id="IPR018764">
    <property type="entry name" value="RskA_C"/>
</dbReference>
<keyword evidence="2" id="KW-1133">Transmembrane helix</keyword>
<dbReference type="Proteomes" id="UP000326464">
    <property type="component" value="Unassembled WGS sequence"/>
</dbReference>
<dbReference type="OrthoDB" id="4328740at2"/>
<feature type="region of interest" description="Disordered" evidence="1">
    <location>
        <begin position="86"/>
        <end position="114"/>
    </location>
</feature>
<name>A0A7X1TN35_9MICC</name>
<sequence>MRHADRATMTLIALGEDVGDGQREHVQSCPACIDDMARVRRRLLWTDEAGAPAMDLPPPSVWAAIHRELELGEELRPDPLGAPVKAHTGVGAASPHEPARTSHAARPGRSGRMSGRRRAVVGVLTAAAAAGLLWAAVAEAPGPSPEAGDARGDTAAPRTMASAGLTPMGTYADAGSARVDLLSDGGRMLVVHSAATASRGHREVWLLAPDASSMVSLGAMEGVDGAFRVPDDVDLSALPVVDISSEPDDGDPAHSGDSILRGRLDAG</sequence>